<organism evidence="1 2">
    <name type="scientific">Batrachochytrium salamandrivorans</name>
    <dbReference type="NCBI Taxonomy" id="1357716"/>
    <lineage>
        <taxon>Eukaryota</taxon>
        <taxon>Fungi</taxon>
        <taxon>Fungi incertae sedis</taxon>
        <taxon>Chytridiomycota</taxon>
        <taxon>Chytridiomycota incertae sedis</taxon>
        <taxon>Chytridiomycetes</taxon>
        <taxon>Rhizophydiales</taxon>
        <taxon>Rhizophydiales incertae sedis</taxon>
        <taxon>Batrachochytrium</taxon>
    </lineage>
</organism>
<proteinExistence type="predicted"/>
<keyword evidence="2" id="KW-1185">Reference proteome</keyword>
<comment type="caution">
    <text evidence="1">The sequence shown here is derived from an EMBL/GenBank/DDBJ whole genome shotgun (WGS) entry which is preliminary data.</text>
</comment>
<dbReference type="Proteomes" id="UP001648503">
    <property type="component" value="Unassembled WGS sequence"/>
</dbReference>
<protein>
    <submittedName>
        <fullName evidence="1">Uncharacterized protein</fullName>
    </submittedName>
</protein>
<accession>A0ABQ8F5G9</accession>
<dbReference type="Pfam" id="PF11312">
    <property type="entry name" value="Methyltransf_34"/>
    <property type="match status" value="1"/>
</dbReference>
<dbReference type="InterPro" id="IPR021463">
    <property type="entry name" value="Methyltransf_34"/>
</dbReference>
<name>A0ABQ8F5G9_9FUNG</name>
<evidence type="ECO:0000313" key="1">
    <source>
        <dbReference type="EMBL" id="KAH6590891.1"/>
    </source>
</evidence>
<reference evidence="1 2" key="1">
    <citation type="submission" date="2021-02" db="EMBL/GenBank/DDBJ databases">
        <title>Variation within the Batrachochytrium salamandrivorans European outbreak.</title>
        <authorList>
            <person name="Kelly M."/>
            <person name="Pasmans F."/>
            <person name="Shea T.P."/>
            <person name="Munoz J.F."/>
            <person name="Carranza S."/>
            <person name="Cuomo C.A."/>
            <person name="Martel A."/>
        </authorList>
    </citation>
    <scope>NUCLEOTIDE SEQUENCE [LARGE SCALE GENOMIC DNA]</scope>
    <source>
        <strain evidence="1 2">AMFP18/2</strain>
    </source>
</reference>
<sequence length="351" mass="38977">MGKPKQPQRKFVVKEKVKQELPIESAYTELLTVQTALLTSNAAQTAAYGICSIMSGISHREATLPQQALLGVVHHAFADIFADPQFATHLRSIKDLFLERDFTAIFTNPSYLPVYAAEYIPCRALCYRDLFLRIEELRTGLLQGGQILCLGAGNGSEALAIGSALHGMQTVSPLRVHIQDRSSYGSVLSRLAESMQSQLGIGSPGFHISESTGDLLEMADLTALVLPLVSDSKLITAMFLLNELLATSKRGFTVLMSQLIQHMSAGSYFLVVDSAGSFSEVALGTDQQAVTHNQRQQLQKRTYMAYEFLDPIQAFRICASYDSIWFRCDSNLSFPLKLNNMRYFLRLYQKL</sequence>
<evidence type="ECO:0000313" key="2">
    <source>
        <dbReference type="Proteomes" id="UP001648503"/>
    </source>
</evidence>
<dbReference type="EMBL" id="JAFCIX010000418">
    <property type="protein sequence ID" value="KAH6590891.1"/>
    <property type="molecule type" value="Genomic_DNA"/>
</dbReference>
<gene>
    <name evidence="1" type="ORF">BASA50_008892</name>
</gene>